<sequence>MRQFSRGLVLLAVVAVLTVGVACGRSASSEAPSNYQVTLAVEPSPAAVGPATVTVTIRDQDNAPVTGATVEVEGNMSHAGMKPVFADAHHQGDGQYVTEGFEFTMGGDWILTARVTLADGTSFEHSEDLPGVHGDDKHNGDHGDHDDHEDAGH</sequence>
<dbReference type="KEGG" id="sti:Sthe_0239"/>
<feature type="domain" description="YtkA-like" evidence="2">
    <location>
        <begin position="31"/>
        <end position="112"/>
    </location>
</feature>
<dbReference type="STRING" id="479434.Sthe_0239"/>
<protein>
    <recommendedName>
        <fullName evidence="2">YtkA-like domain-containing protein</fullName>
    </recommendedName>
</protein>
<dbReference type="InterPro" id="IPR008964">
    <property type="entry name" value="Invasin/intimin_cell_adhesion"/>
</dbReference>
<dbReference type="InParanoid" id="D1C6E0"/>
<dbReference type="Pfam" id="PF13115">
    <property type="entry name" value="YtkA"/>
    <property type="match status" value="1"/>
</dbReference>
<dbReference type="Proteomes" id="UP000002027">
    <property type="component" value="Chromosome 1"/>
</dbReference>
<dbReference type="PROSITE" id="PS51257">
    <property type="entry name" value="PROKAR_LIPOPROTEIN"/>
    <property type="match status" value="1"/>
</dbReference>
<dbReference type="AlphaFoldDB" id="D1C6E0"/>
<dbReference type="Gene3D" id="2.60.40.10">
    <property type="entry name" value="Immunoglobulins"/>
    <property type="match status" value="1"/>
</dbReference>
<reference evidence="3 4" key="2">
    <citation type="journal article" date="2010" name="Stand. Genomic Sci.">
        <title>Complete genome sequence of Desulfohalobium retbaense type strain (HR(100)).</title>
        <authorList>
            <person name="Spring S."/>
            <person name="Nolan M."/>
            <person name="Lapidus A."/>
            <person name="Glavina Del Rio T."/>
            <person name="Copeland A."/>
            <person name="Tice H."/>
            <person name="Cheng J.F."/>
            <person name="Lucas S."/>
            <person name="Land M."/>
            <person name="Chen F."/>
            <person name="Bruce D."/>
            <person name="Goodwin L."/>
            <person name="Pitluck S."/>
            <person name="Ivanova N."/>
            <person name="Mavromatis K."/>
            <person name="Mikhailova N."/>
            <person name="Pati A."/>
            <person name="Chen A."/>
            <person name="Palaniappan K."/>
            <person name="Hauser L."/>
            <person name="Chang Y.J."/>
            <person name="Jeffries C.D."/>
            <person name="Munk C."/>
            <person name="Kiss H."/>
            <person name="Chain P."/>
            <person name="Han C."/>
            <person name="Brettin T."/>
            <person name="Detter J.C."/>
            <person name="Schuler E."/>
            <person name="Goker M."/>
            <person name="Rohde M."/>
            <person name="Bristow J."/>
            <person name="Eisen J.A."/>
            <person name="Markowitz V."/>
            <person name="Hugenholtz P."/>
            <person name="Kyrpides N.C."/>
            <person name="Klenk H.P."/>
        </authorList>
    </citation>
    <scope>NUCLEOTIDE SEQUENCE [LARGE SCALE GENOMIC DNA]</scope>
    <source>
        <strain evidence="4">ATCC 49802 / DSM 20745 / S 6022</strain>
    </source>
</reference>
<dbReference type="eggNOG" id="ENOG50337KB">
    <property type="taxonomic scope" value="Bacteria"/>
</dbReference>
<keyword evidence="4" id="KW-1185">Reference proteome</keyword>
<proteinExistence type="predicted"/>
<dbReference type="InterPro" id="IPR032693">
    <property type="entry name" value="YtkA-like_dom"/>
</dbReference>
<reference evidence="4" key="1">
    <citation type="submission" date="2009-11" db="EMBL/GenBank/DDBJ databases">
        <title>The complete chromosome 1 of Sphaerobacter thermophilus DSM 20745.</title>
        <authorList>
            <person name="Lucas S."/>
            <person name="Copeland A."/>
            <person name="Lapidus A."/>
            <person name="Glavina del Rio T."/>
            <person name="Dalin E."/>
            <person name="Tice H."/>
            <person name="Bruce D."/>
            <person name="Goodwin L."/>
            <person name="Pitluck S."/>
            <person name="Kyrpides N."/>
            <person name="Mavromatis K."/>
            <person name="Ivanova N."/>
            <person name="Mikhailova N."/>
            <person name="LaButti K.M."/>
            <person name="Clum A."/>
            <person name="Sun H.I."/>
            <person name="Brettin T."/>
            <person name="Detter J.C."/>
            <person name="Han C."/>
            <person name="Larimer F."/>
            <person name="Land M."/>
            <person name="Hauser L."/>
            <person name="Markowitz V."/>
            <person name="Cheng J.F."/>
            <person name="Hugenholtz P."/>
            <person name="Woyke T."/>
            <person name="Wu D."/>
            <person name="Steenblock K."/>
            <person name="Schneider S."/>
            <person name="Pukall R."/>
            <person name="Goeker M."/>
            <person name="Klenk H.P."/>
            <person name="Eisen J.A."/>
        </authorList>
    </citation>
    <scope>NUCLEOTIDE SEQUENCE [LARGE SCALE GENOMIC DNA]</scope>
    <source>
        <strain evidence="4">ATCC 49802 / DSM 20745 / S 6022</strain>
    </source>
</reference>
<accession>D1C6E0</accession>
<name>D1C6E0_SPHTD</name>
<dbReference type="HOGENOM" id="CLU_144221_0_0_0"/>
<organism evidence="3 4">
    <name type="scientific">Sphaerobacter thermophilus (strain ATCC 49802 / DSM 20745 / KCCM 41009 / NCIMB 13125 / S 6022)</name>
    <dbReference type="NCBI Taxonomy" id="479434"/>
    <lineage>
        <taxon>Bacteria</taxon>
        <taxon>Pseudomonadati</taxon>
        <taxon>Thermomicrobiota</taxon>
        <taxon>Thermomicrobia</taxon>
        <taxon>Sphaerobacterales</taxon>
        <taxon>Sphaerobacterineae</taxon>
        <taxon>Sphaerobacteraceae</taxon>
        <taxon>Sphaerobacter</taxon>
    </lineage>
</organism>
<evidence type="ECO:0000259" key="2">
    <source>
        <dbReference type="Pfam" id="PF13115"/>
    </source>
</evidence>
<gene>
    <name evidence="3" type="ordered locus">Sthe_0239</name>
</gene>
<dbReference type="RefSeq" id="WP_012870726.1">
    <property type="nucleotide sequence ID" value="NC_013523.1"/>
</dbReference>
<evidence type="ECO:0000313" key="3">
    <source>
        <dbReference type="EMBL" id="ACZ37678.1"/>
    </source>
</evidence>
<dbReference type="OrthoDB" id="166718at2"/>
<evidence type="ECO:0000256" key="1">
    <source>
        <dbReference type="SAM" id="MobiDB-lite"/>
    </source>
</evidence>
<dbReference type="EMBL" id="CP001823">
    <property type="protein sequence ID" value="ACZ37678.1"/>
    <property type="molecule type" value="Genomic_DNA"/>
</dbReference>
<feature type="region of interest" description="Disordered" evidence="1">
    <location>
        <begin position="124"/>
        <end position="153"/>
    </location>
</feature>
<dbReference type="SUPFAM" id="SSF49373">
    <property type="entry name" value="Invasin/intimin cell-adhesion fragments"/>
    <property type="match status" value="1"/>
</dbReference>
<dbReference type="InterPro" id="IPR013783">
    <property type="entry name" value="Ig-like_fold"/>
</dbReference>
<evidence type="ECO:0000313" key="4">
    <source>
        <dbReference type="Proteomes" id="UP000002027"/>
    </source>
</evidence>